<dbReference type="InterPro" id="IPR036779">
    <property type="entry name" value="LysM_dom_sf"/>
</dbReference>
<reference evidence="3 4" key="1">
    <citation type="submission" date="2018-11" db="EMBL/GenBank/DDBJ databases">
        <title>Genomic Encyclopedia of Type Strains, Phase IV (KMG-IV): sequencing the most valuable type-strain genomes for metagenomic binning, comparative biology and taxonomic classification.</title>
        <authorList>
            <person name="Goeker M."/>
        </authorList>
    </citation>
    <scope>NUCLEOTIDE SEQUENCE [LARGE SCALE GENOMIC DNA]</scope>
    <source>
        <strain evidence="3 4">DSM 16974</strain>
    </source>
</reference>
<dbReference type="SMART" id="SM00257">
    <property type="entry name" value="LysM"/>
    <property type="match status" value="1"/>
</dbReference>
<dbReference type="PROSITE" id="PS51782">
    <property type="entry name" value="LYSM"/>
    <property type="match status" value="1"/>
</dbReference>
<accession>A0A3N1P0G0</accession>
<proteinExistence type="predicted"/>
<dbReference type="Gene3D" id="3.10.350.10">
    <property type="entry name" value="LysM domain"/>
    <property type="match status" value="1"/>
</dbReference>
<keyword evidence="1" id="KW-0732">Signal</keyword>
<dbReference type="EMBL" id="RJUK01000001">
    <property type="protein sequence ID" value="ROQ21873.1"/>
    <property type="molecule type" value="Genomic_DNA"/>
</dbReference>
<sequence length="344" mass="38784">MKKLMLGLLLVPLFAMLSWADEAAFRSDHPDEYIVQKGDTLWDISNRFLQTPWLWPEIWHVNQQIQNPHLIYPGDVISLVYIDGEPRLTVDRPVKLAPGETKLSPSVRVLPRDEAISTIPLDRINSFLSRSRIVSEEELEAAPYMVAGPEKRIIVGEGDYAYGRGDFETDMTNYGVYRKEEHFRDPITGEYLGTHAQNIGTVRVGNTDEDITRVQVLTSREEIRMGDRLLPSEERTIESNFYPSAPDDEINALILAVEGGLSQVGKLDVVMVNKGDREGLLVGNVLAVYKRGEVTRDPVTGERITLPDERAGLVMIFRTFEKMSLALVLEAERPLAVNDKLLNP</sequence>
<feature type="domain" description="LysM" evidence="2">
    <location>
        <begin position="31"/>
        <end position="79"/>
    </location>
</feature>
<dbReference type="RefSeq" id="WP_123638790.1">
    <property type="nucleotide sequence ID" value="NZ_JBHYFO010000001.1"/>
</dbReference>
<organism evidence="3 4">
    <name type="scientific">Marinimicrobium koreense</name>
    <dbReference type="NCBI Taxonomy" id="306545"/>
    <lineage>
        <taxon>Bacteria</taxon>
        <taxon>Pseudomonadati</taxon>
        <taxon>Pseudomonadota</taxon>
        <taxon>Gammaproteobacteria</taxon>
        <taxon>Cellvibrionales</taxon>
        <taxon>Cellvibrionaceae</taxon>
        <taxon>Marinimicrobium</taxon>
    </lineage>
</organism>
<dbReference type="Proteomes" id="UP000273643">
    <property type="component" value="Unassembled WGS sequence"/>
</dbReference>
<keyword evidence="4" id="KW-1185">Reference proteome</keyword>
<protein>
    <submittedName>
        <fullName evidence="3">Nucleoid-associated protein YgaU</fullName>
    </submittedName>
</protein>
<comment type="caution">
    <text evidence="3">The sequence shown here is derived from an EMBL/GenBank/DDBJ whole genome shotgun (WGS) entry which is preliminary data.</text>
</comment>
<name>A0A3N1P0G0_9GAMM</name>
<evidence type="ECO:0000256" key="1">
    <source>
        <dbReference type="SAM" id="SignalP"/>
    </source>
</evidence>
<feature type="chain" id="PRO_5018048124" evidence="1">
    <location>
        <begin position="21"/>
        <end position="344"/>
    </location>
</feature>
<dbReference type="SUPFAM" id="SSF54106">
    <property type="entry name" value="LysM domain"/>
    <property type="match status" value="1"/>
</dbReference>
<dbReference type="OrthoDB" id="9765158at2"/>
<dbReference type="Pfam" id="PF01476">
    <property type="entry name" value="LysM"/>
    <property type="match status" value="1"/>
</dbReference>
<dbReference type="InterPro" id="IPR052196">
    <property type="entry name" value="Bact_Kbp"/>
</dbReference>
<evidence type="ECO:0000259" key="2">
    <source>
        <dbReference type="PROSITE" id="PS51782"/>
    </source>
</evidence>
<dbReference type="PANTHER" id="PTHR34700:SF4">
    <property type="entry name" value="PHAGE-LIKE ELEMENT PBSX PROTEIN XKDP"/>
    <property type="match status" value="1"/>
</dbReference>
<dbReference type="InterPro" id="IPR018392">
    <property type="entry name" value="LysM"/>
</dbReference>
<evidence type="ECO:0000313" key="3">
    <source>
        <dbReference type="EMBL" id="ROQ21873.1"/>
    </source>
</evidence>
<gene>
    <name evidence="3" type="ORF">EDC38_2501</name>
</gene>
<dbReference type="CDD" id="cd00118">
    <property type="entry name" value="LysM"/>
    <property type="match status" value="1"/>
</dbReference>
<dbReference type="AlphaFoldDB" id="A0A3N1P0G0"/>
<evidence type="ECO:0000313" key="4">
    <source>
        <dbReference type="Proteomes" id="UP000273643"/>
    </source>
</evidence>
<feature type="signal peptide" evidence="1">
    <location>
        <begin position="1"/>
        <end position="20"/>
    </location>
</feature>
<dbReference type="PANTHER" id="PTHR34700">
    <property type="entry name" value="POTASSIUM BINDING PROTEIN KBP"/>
    <property type="match status" value="1"/>
</dbReference>